<dbReference type="NCBIfam" id="TIGR02532">
    <property type="entry name" value="IV_pilin_GFxxxE"/>
    <property type="match status" value="1"/>
</dbReference>
<comment type="caution">
    <text evidence="3">The sequence shown here is derived from an EMBL/GenBank/DDBJ whole genome shotgun (WGS) entry which is preliminary data.</text>
</comment>
<dbReference type="EMBL" id="SJPR01000003">
    <property type="protein sequence ID" value="TWT96821.1"/>
    <property type="molecule type" value="Genomic_DNA"/>
</dbReference>
<dbReference type="Proteomes" id="UP000317421">
    <property type="component" value="Unassembled WGS sequence"/>
</dbReference>
<protein>
    <recommendedName>
        <fullName evidence="2">DUF1559 domain-containing protein</fullName>
    </recommendedName>
</protein>
<dbReference type="SUPFAM" id="SSF54523">
    <property type="entry name" value="Pili subunits"/>
    <property type="match status" value="1"/>
</dbReference>
<evidence type="ECO:0000259" key="2">
    <source>
        <dbReference type="Pfam" id="PF07596"/>
    </source>
</evidence>
<accession>A0A5C6ACL1</accession>
<dbReference type="Pfam" id="PF07596">
    <property type="entry name" value="SBP_bac_10"/>
    <property type="match status" value="1"/>
</dbReference>
<keyword evidence="4" id="KW-1185">Reference proteome</keyword>
<sequence length="295" mass="31164">MRTGVTRCEISAVPLMWAKCKRTMRGAPLRAFTLVELLVVIAIIGGLVALLLPAVQSAREASRRTACQNHLRQIGLALQGYADGRDALPIGCEGCGSFPAGKLTSWNTRLLPHLERHSLADAYDDTLPAKDVANRAVAIVVEEFLCPSEPEPQQIEPTGSWRGCAYTDYGGVFGVEGVGAGSGSGIDEENFGVLVYDTPIQLADITDGLAHTLAVAEVLERRTADTVWTNGHNVFAQESTAPINAASVLGGDLGSPHPGGALGVFCDGHVQWLASETPQAQLNAWLTRAGGEVTP</sequence>
<dbReference type="PANTHER" id="PTHR30093:SF2">
    <property type="entry name" value="TYPE II SECRETION SYSTEM PROTEIN H"/>
    <property type="match status" value="1"/>
</dbReference>
<dbReference type="InterPro" id="IPR045584">
    <property type="entry name" value="Pilin-like"/>
</dbReference>
<dbReference type="InterPro" id="IPR012902">
    <property type="entry name" value="N_methyl_site"/>
</dbReference>
<dbReference type="NCBIfam" id="TIGR04294">
    <property type="entry name" value="pre_pil_HX9DG"/>
    <property type="match status" value="1"/>
</dbReference>
<gene>
    <name evidence="3" type="ORF">Pla108_25950</name>
</gene>
<keyword evidence="1" id="KW-0812">Transmembrane</keyword>
<dbReference type="InterPro" id="IPR011453">
    <property type="entry name" value="DUF1559"/>
</dbReference>
<feature type="transmembrane region" description="Helical" evidence="1">
    <location>
        <begin position="31"/>
        <end position="55"/>
    </location>
</feature>
<evidence type="ECO:0000313" key="3">
    <source>
        <dbReference type="EMBL" id="TWT96821.1"/>
    </source>
</evidence>
<dbReference type="Gene3D" id="3.30.700.10">
    <property type="entry name" value="Glycoprotein, Type 4 Pilin"/>
    <property type="match status" value="1"/>
</dbReference>
<dbReference type="InterPro" id="IPR027558">
    <property type="entry name" value="Pre_pil_HX9DG_C"/>
</dbReference>
<evidence type="ECO:0000313" key="4">
    <source>
        <dbReference type="Proteomes" id="UP000317421"/>
    </source>
</evidence>
<organism evidence="3 4">
    <name type="scientific">Botrimarina colliarenosi</name>
    <dbReference type="NCBI Taxonomy" id="2528001"/>
    <lineage>
        <taxon>Bacteria</taxon>
        <taxon>Pseudomonadati</taxon>
        <taxon>Planctomycetota</taxon>
        <taxon>Planctomycetia</taxon>
        <taxon>Pirellulales</taxon>
        <taxon>Lacipirellulaceae</taxon>
        <taxon>Botrimarina</taxon>
    </lineage>
</organism>
<dbReference type="AlphaFoldDB" id="A0A5C6ACL1"/>
<feature type="domain" description="DUF1559" evidence="2">
    <location>
        <begin position="56"/>
        <end position="278"/>
    </location>
</feature>
<dbReference type="PANTHER" id="PTHR30093">
    <property type="entry name" value="GENERAL SECRETION PATHWAY PROTEIN G"/>
    <property type="match status" value="1"/>
</dbReference>
<evidence type="ECO:0000256" key="1">
    <source>
        <dbReference type="SAM" id="Phobius"/>
    </source>
</evidence>
<keyword evidence="1" id="KW-0472">Membrane</keyword>
<proteinExistence type="predicted"/>
<keyword evidence="1" id="KW-1133">Transmembrane helix</keyword>
<name>A0A5C6ACL1_9BACT</name>
<reference evidence="3 4" key="1">
    <citation type="submission" date="2019-02" db="EMBL/GenBank/DDBJ databases">
        <title>Deep-cultivation of Planctomycetes and their phenomic and genomic characterization uncovers novel biology.</title>
        <authorList>
            <person name="Wiegand S."/>
            <person name="Jogler M."/>
            <person name="Boedeker C."/>
            <person name="Pinto D."/>
            <person name="Vollmers J."/>
            <person name="Rivas-Marin E."/>
            <person name="Kohn T."/>
            <person name="Peeters S.H."/>
            <person name="Heuer A."/>
            <person name="Rast P."/>
            <person name="Oberbeckmann S."/>
            <person name="Bunk B."/>
            <person name="Jeske O."/>
            <person name="Meyerdierks A."/>
            <person name="Storesund J.E."/>
            <person name="Kallscheuer N."/>
            <person name="Luecker S."/>
            <person name="Lage O.M."/>
            <person name="Pohl T."/>
            <person name="Merkel B.J."/>
            <person name="Hornburger P."/>
            <person name="Mueller R.-W."/>
            <person name="Bruemmer F."/>
            <person name="Labrenz M."/>
            <person name="Spormann A.M."/>
            <person name="Op Den Camp H."/>
            <person name="Overmann J."/>
            <person name="Amann R."/>
            <person name="Jetten M.S.M."/>
            <person name="Mascher T."/>
            <person name="Medema M.H."/>
            <person name="Devos D.P."/>
            <person name="Kaster A.-K."/>
            <person name="Ovreas L."/>
            <person name="Rohde M."/>
            <person name="Galperin M.Y."/>
            <person name="Jogler C."/>
        </authorList>
    </citation>
    <scope>NUCLEOTIDE SEQUENCE [LARGE SCALE GENOMIC DNA]</scope>
    <source>
        <strain evidence="3 4">Pla108</strain>
    </source>
</reference>